<reference evidence="1" key="1">
    <citation type="journal article" date="2011" name="PLoS Biol.">
        <title>Gene gain and loss during evolution of obligate parasitism in the white rust pathogen of Arabidopsis thaliana.</title>
        <authorList>
            <person name="Kemen E."/>
            <person name="Gardiner A."/>
            <person name="Schultz-Larsen T."/>
            <person name="Kemen A.C."/>
            <person name="Balmuth A.L."/>
            <person name="Robert-Seilaniantz A."/>
            <person name="Bailey K."/>
            <person name="Holub E."/>
            <person name="Studholme D.J."/>
            <person name="Maclean D."/>
            <person name="Jones J.D."/>
        </authorList>
    </citation>
    <scope>NUCLEOTIDE SEQUENCE</scope>
</reference>
<proteinExistence type="predicted"/>
<evidence type="ECO:0000313" key="1">
    <source>
        <dbReference type="EMBL" id="CCA19219.1"/>
    </source>
</evidence>
<dbReference type="SUPFAM" id="SSF54919">
    <property type="entry name" value="Nucleoside diphosphate kinase, NDK"/>
    <property type="match status" value="1"/>
</dbReference>
<keyword evidence="1" id="KW-0645">Protease</keyword>
<dbReference type="GO" id="GO:0006508">
    <property type="term" value="P:proteolysis"/>
    <property type="evidence" value="ECO:0007669"/>
    <property type="project" value="UniProtKB-KW"/>
</dbReference>
<dbReference type="HOGENOM" id="CLU_714580_0_0_1"/>
<protein>
    <submittedName>
        <fullName evidence="1">Aspartyl protease family A01A putative</fullName>
    </submittedName>
</protein>
<dbReference type="EMBL" id="FR824111">
    <property type="protein sequence ID" value="CCA19219.1"/>
    <property type="molecule type" value="Genomic_DNA"/>
</dbReference>
<dbReference type="GO" id="GO:0008233">
    <property type="term" value="F:peptidase activity"/>
    <property type="evidence" value="ECO:0007669"/>
    <property type="project" value="UniProtKB-KW"/>
</dbReference>
<reference evidence="1" key="2">
    <citation type="submission" date="2011-02" db="EMBL/GenBank/DDBJ databases">
        <authorList>
            <person name="MacLean D."/>
        </authorList>
    </citation>
    <scope>NUCLEOTIDE SEQUENCE</scope>
</reference>
<name>F0WDE7_9STRA</name>
<gene>
    <name evidence="1" type="primary">AlNc14C66G4667</name>
    <name evidence="1" type="ORF">ALNC14_053620</name>
</gene>
<organism evidence="1">
    <name type="scientific">Albugo laibachii Nc14</name>
    <dbReference type="NCBI Taxonomy" id="890382"/>
    <lineage>
        <taxon>Eukaryota</taxon>
        <taxon>Sar</taxon>
        <taxon>Stramenopiles</taxon>
        <taxon>Oomycota</taxon>
        <taxon>Peronosporomycetes</taxon>
        <taxon>Albuginales</taxon>
        <taxon>Albuginaceae</taxon>
        <taxon>Albugo</taxon>
    </lineage>
</organism>
<dbReference type="InterPro" id="IPR036850">
    <property type="entry name" value="NDK-like_dom_sf"/>
</dbReference>
<accession>F0WDE7</accession>
<dbReference type="Gene3D" id="3.30.70.141">
    <property type="entry name" value="Nucleoside diphosphate kinase-like domain"/>
    <property type="match status" value="1"/>
</dbReference>
<keyword evidence="1" id="KW-0378">Hydrolase</keyword>
<dbReference type="AlphaFoldDB" id="F0WDE7"/>
<sequence>MAPSTALKPLPPHSTNVKEPLSQSLLLIPTKSLEIDETIRKKLHEAHFLISRQILIILSPQESDDFVYLISNPSSRMYVDAPDLIKEEPSVSDKAIQLAKGPVLVLLIEKEGNCIEKVLAFIQELNTSLRDASIYCTEETITLNKEIDFFFNRSQIATTAIDLSHKPFRKARVHLDVVMRCFFFPSHLTHPDALGRVLVFGMYGPLDNHSRLTGGSLGLHVLSDREIQAMATQIQCEDVYKVYNLCNLSPEELCQVQNDIQKLISIEKKYTESMILKLFHSCRRDEDGTLTFEDMQSVILSERAKRVLRLKSHITSSNPSSILSGKWRERRKRSEKCLSFDECKGLTNAQIASLVSQLLSKHSHEICHLQDGNASALTQNVKLLRSQ</sequence>